<feature type="domain" description="Beta-hexosaminidase bacterial type N-terminal" evidence="6">
    <location>
        <begin position="129"/>
        <end position="254"/>
    </location>
</feature>
<evidence type="ECO:0000256" key="3">
    <source>
        <dbReference type="ARBA" id="ARBA00023295"/>
    </source>
</evidence>
<dbReference type="PANTHER" id="PTHR43678:SF1">
    <property type="entry name" value="BETA-N-ACETYLHEXOSAMINIDASE"/>
    <property type="match status" value="1"/>
</dbReference>
<sequence>MAILKTIKFSILSVCIVGLSLSVSAQKSKELSFLEQMVQSIGQIPAVAKGDESIQPPAAPAGYRLELKGTDRPQVVDKEGHIFRPLVDVDVLVYYQLIDEASGQKTDVPNKKVSIPGEFKVGDSVNDRPEIIPTPREWLGHIGYFTLKNNGRIIIDNESYQVLKKGMDIFANDMTYLGDWRYTLDQGKQQSGAIYVSLDCNDKALGDEGYRLTIDQNIVLEANTPEGAFMGTRSILQLINIYGNQIPKGIMRDYPKYARRGFMLDAARKFFRMEFLQDYIRIMSYYKMNEFQVHLNDNGFKQFFNNDWDKTYSAFRLASDTYPGLTAKDGSYTKEEFTDLQKMGMSYGINLIPEIDIPAHSLAFTHYKPSLGSREYGMDHLDITKKETYTFFDALFDEYLGGDNPVFIGPDVHIGTDEYSKEKAEEFRKFTDHYLKLVQSYGKRARLWGALTHAQGETPVTSDNVIMNAWYNGYADPNDMIDQGYELISTTDRHLYIVPAAGYYHDYLNLDFLFNQWEPNLIGGDVFPFGHSSISGGMFAVWNDHVGNGISEKDVHHRAFPALQVLAQKMWAGKTDNLQLPEFQEMAGKLIEAPYVNVMAKVKSQGDVVLHYNFETSAKKDFSPNGYDLNTSPKAKWKKNKGYRFKDNSTLATPIEEIGYPYQVTFDITFDKDISPEAVLFSSANAQVVASPKDGKIQLGFKRDGYYYSFDHLIDANTPVSLAVYGDHKGTSLLIDGNEVERLQGKTKEGVTEKGDINKIYIQQTLVFPLRTIGDAQDGFKGTLRQLKVKNGN</sequence>
<dbReference type="OrthoDB" id="1006965at2"/>
<feature type="domain" description="Glycoside hydrolase family 20 catalytic" evidence="5">
    <location>
        <begin position="257"/>
        <end position="573"/>
    </location>
</feature>
<keyword evidence="2" id="KW-0378">Hydrolase</keyword>
<dbReference type="SUPFAM" id="SSF55545">
    <property type="entry name" value="beta-N-acetylhexosaminidase-like domain"/>
    <property type="match status" value="1"/>
</dbReference>
<evidence type="ECO:0000313" key="7">
    <source>
        <dbReference type="EMBL" id="SMO81356.1"/>
    </source>
</evidence>
<dbReference type="GO" id="GO:0005975">
    <property type="term" value="P:carbohydrate metabolic process"/>
    <property type="evidence" value="ECO:0007669"/>
    <property type="project" value="InterPro"/>
</dbReference>
<evidence type="ECO:0000256" key="1">
    <source>
        <dbReference type="ARBA" id="ARBA00006285"/>
    </source>
</evidence>
<dbReference type="InterPro" id="IPR052764">
    <property type="entry name" value="GH20_Enzymes"/>
</dbReference>
<dbReference type="RefSeq" id="WP_142534161.1">
    <property type="nucleotide sequence ID" value="NZ_FXTB01000008.1"/>
</dbReference>
<evidence type="ECO:0000259" key="6">
    <source>
        <dbReference type="Pfam" id="PF02838"/>
    </source>
</evidence>
<keyword evidence="8" id="KW-1185">Reference proteome</keyword>
<dbReference type="InterPro" id="IPR029018">
    <property type="entry name" value="Hex-like_dom2"/>
</dbReference>
<dbReference type="GO" id="GO:0004563">
    <property type="term" value="F:beta-N-acetylhexosaminidase activity"/>
    <property type="evidence" value="ECO:0007669"/>
    <property type="project" value="InterPro"/>
</dbReference>
<name>A0A521EBP8_SACCC</name>
<dbReference type="InterPro" id="IPR015883">
    <property type="entry name" value="Glyco_hydro_20_cat"/>
</dbReference>
<feature type="active site" description="Proton donor" evidence="4">
    <location>
        <position position="418"/>
    </location>
</feature>
<dbReference type="InterPro" id="IPR015882">
    <property type="entry name" value="HEX_bac_N"/>
</dbReference>
<dbReference type="Proteomes" id="UP000319040">
    <property type="component" value="Unassembled WGS sequence"/>
</dbReference>
<dbReference type="InterPro" id="IPR025705">
    <property type="entry name" value="Beta_hexosaminidase_sua/sub"/>
</dbReference>
<evidence type="ECO:0000259" key="5">
    <source>
        <dbReference type="Pfam" id="PF00728"/>
    </source>
</evidence>
<dbReference type="PANTHER" id="PTHR43678">
    <property type="entry name" value="PUTATIVE (AFU_ORTHOLOGUE AFUA_2G00640)-RELATED"/>
    <property type="match status" value="1"/>
</dbReference>
<comment type="similarity">
    <text evidence="1">Belongs to the glycosyl hydrolase 20 family.</text>
</comment>
<evidence type="ECO:0000256" key="4">
    <source>
        <dbReference type="PIRSR" id="PIRSR625705-1"/>
    </source>
</evidence>
<proteinExistence type="inferred from homology"/>
<dbReference type="AlphaFoldDB" id="A0A521EBP8"/>
<dbReference type="InterPro" id="IPR017853">
    <property type="entry name" value="GH"/>
</dbReference>
<gene>
    <name evidence="7" type="ORF">SAMN06265379_108114</name>
</gene>
<dbReference type="EMBL" id="FXTB01000008">
    <property type="protein sequence ID" value="SMO81356.1"/>
    <property type="molecule type" value="Genomic_DNA"/>
</dbReference>
<evidence type="ECO:0000256" key="2">
    <source>
        <dbReference type="ARBA" id="ARBA00022801"/>
    </source>
</evidence>
<dbReference type="PRINTS" id="PR00738">
    <property type="entry name" value="GLHYDRLASE20"/>
</dbReference>
<dbReference type="SUPFAM" id="SSF51445">
    <property type="entry name" value="(Trans)glycosidases"/>
    <property type="match status" value="1"/>
</dbReference>
<evidence type="ECO:0000313" key="8">
    <source>
        <dbReference type="Proteomes" id="UP000319040"/>
    </source>
</evidence>
<reference evidence="7 8" key="1">
    <citation type="submission" date="2017-05" db="EMBL/GenBank/DDBJ databases">
        <authorList>
            <person name="Varghese N."/>
            <person name="Submissions S."/>
        </authorList>
    </citation>
    <scope>NUCLEOTIDE SEQUENCE [LARGE SCALE GENOMIC DNA]</scope>
    <source>
        <strain evidence="7 8">DSM 27040</strain>
    </source>
</reference>
<dbReference type="Gene3D" id="3.30.379.10">
    <property type="entry name" value="Chitobiase/beta-hexosaminidase domain 2-like"/>
    <property type="match status" value="1"/>
</dbReference>
<dbReference type="CDD" id="cd06564">
    <property type="entry name" value="GH20_DspB_LnbB-like"/>
    <property type="match status" value="1"/>
</dbReference>
<accession>A0A521EBP8</accession>
<dbReference type="Pfam" id="PF00728">
    <property type="entry name" value="Glyco_hydro_20"/>
    <property type="match status" value="1"/>
</dbReference>
<dbReference type="Pfam" id="PF02838">
    <property type="entry name" value="Glyco_hydro_20b"/>
    <property type="match status" value="1"/>
</dbReference>
<protein>
    <submittedName>
        <fullName evidence="7">Hexosaminidase</fullName>
    </submittedName>
</protein>
<keyword evidence="3" id="KW-0326">Glycosidase</keyword>
<organism evidence="7 8">
    <name type="scientific">Saccharicrinis carchari</name>
    <dbReference type="NCBI Taxonomy" id="1168039"/>
    <lineage>
        <taxon>Bacteria</taxon>
        <taxon>Pseudomonadati</taxon>
        <taxon>Bacteroidota</taxon>
        <taxon>Bacteroidia</taxon>
        <taxon>Marinilabiliales</taxon>
        <taxon>Marinilabiliaceae</taxon>
        <taxon>Saccharicrinis</taxon>
    </lineage>
</organism>
<dbReference type="Gene3D" id="3.20.20.80">
    <property type="entry name" value="Glycosidases"/>
    <property type="match status" value="1"/>
</dbReference>